<keyword evidence="3" id="KW-1185">Reference proteome</keyword>
<evidence type="ECO:0000256" key="1">
    <source>
        <dbReference type="SAM" id="Phobius"/>
    </source>
</evidence>
<reference evidence="3" key="1">
    <citation type="journal article" date="2011" name="PLoS Genet.">
        <title>Genomic analysis of the necrotrophic fungal pathogens Sclerotinia sclerotiorum and Botrytis cinerea.</title>
        <authorList>
            <person name="Amselem J."/>
            <person name="Cuomo C.A."/>
            <person name="van Kan J.A."/>
            <person name="Viaud M."/>
            <person name="Benito E.P."/>
            <person name="Couloux A."/>
            <person name="Coutinho P.M."/>
            <person name="de Vries R.P."/>
            <person name="Dyer P.S."/>
            <person name="Fillinger S."/>
            <person name="Fournier E."/>
            <person name="Gout L."/>
            <person name="Hahn M."/>
            <person name="Kohn L."/>
            <person name="Lapalu N."/>
            <person name="Plummer K.M."/>
            <person name="Pradier J.M."/>
            <person name="Quevillon E."/>
            <person name="Sharon A."/>
            <person name="Simon A."/>
            <person name="ten Have A."/>
            <person name="Tudzynski B."/>
            <person name="Tudzynski P."/>
            <person name="Wincker P."/>
            <person name="Andrew M."/>
            <person name="Anthouard V."/>
            <person name="Beever R.E."/>
            <person name="Beffa R."/>
            <person name="Benoit I."/>
            <person name="Bouzid O."/>
            <person name="Brault B."/>
            <person name="Chen Z."/>
            <person name="Choquer M."/>
            <person name="Collemare J."/>
            <person name="Cotton P."/>
            <person name="Danchin E.G."/>
            <person name="Da Silva C."/>
            <person name="Gautier A."/>
            <person name="Giraud C."/>
            <person name="Giraud T."/>
            <person name="Gonzalez C."/>
            <person name="Grossetete S."/>
            <person name="Guldener U."/>
            <person name="Henrissat B."/>
            <person name="Howlett B.J."/>
            <person name="Kodira C."/>
            <person name="Kretschmer M."/>
            <person name="Lappartient A."/>
            <person name="Leroch M."/>
            <person name="Levis C."/>
            <person name="Mauceli E."/>
            <person name="Neuveglise C."/>
            <person name="Oeser B."/>
            <person name="Pearson M."/>
            <person name="Poulain J."/>
            <person name="Poussereau N."/>
            <person name="Quesneville H."/>
            <person name="Rascle C."/>
            <person name="Schumacher J."/>
            <person name="Segurens B."/>
            <person name="Sexton A."/>
            <person name="Silva E."/>
            <person name="Sirven C."/>
            <person name="Soanes D.M."/>
            <person name="Talbot N.J."/>
            <person name="Templeton M."/>
            <person name="Yandava C."/>
            <person name="Yarden O."/>
            <person name="Zeng Q."/>
            <person name="Rollins J.A."/>
            <person name="Lebrun M.H."/>
            <person name="Dickman M."/>
        </authorList>
    </citation>
    <scope>NUCLEOTIDE SEQUENCE [LARGE SCALE GENOMIC DNA]</scope>
    <source>
        <strain evidence="3">ATCC 18683 / 1980 / Ss-1</strain>
    </source>
</reference>
<evidence type="ECO:0000313" key="2">
    <source>
        <dbReference type="EMBL" id="EDN92431.1"/>
    </source>
</evidence>
<organism evidence="2 3">
    <name type="scientific">Sclerotinia sclerotiorum (strain ATCC 18683 / 1980 / Ss-1)</name>
    <name type="common">White mold</name>
    <name type="synonym">Whetzelinia sclerotiorum</name>
    <dbReference type="NCBI Taxonomy" id="665079"/>
    <lineage>
        <taxon>Eukaryota</taxon>
        <taxon>Fungi</taxon>
        <taxon>Dikarya</taxon>
        <taxon>Ascomycota</taxon>
        <taxon>Pezizomycotina</taxon>
        <taxon>Leotiomycetes</taxon>
        <taxon>Helotiales</taxon>
        <taxon>Sclerotiniaceae</taxon>
        <taxon>Sclerotinia</taxon>
    </lineage>
</organism>
<gene>
    <name evidence="2" type="ORF">SS1G_08294</name>
</gene>
<name>A7ESI9_SCLS1</name>
<feature type="transmembrane region" description="Helical" evidence="1">
    <location>
        <begin position="12"/>
        <end position="29"/>
    </location>
</feature>
<evidence type="ECO:0000313" key="3">
    <source>
        <dbReference type="Proteomes" id="UP000001312"/>
    </source>
</evidence>
<dbReference type="KEGG" id="ssl:SS1G_08294"/>
<proteinExistence type="predicted"/>
<dbReference type="EMBL" id="CH476631">
    <property type="protein sequence ID" value="EDN92431.1"/>
    <property type="molecule type" value="Genomic_DNA"/>
</dbReference>
<dbReference type="HOGENOM" id="CLU_2962279_0_0_1"/>
<dbReference type="InParanoid" id="A7ESI9"/>
<keyword evidence="1" id="KW-0472">Membrane</keyword>
<keyword evidence="1" id="KW-0812">Transmembrane</keyword>
<sequence>MSTHMSGLSRILIFRVVAPAMLIVFYFYVPGLVRHNAFRSSCNAYLTQGALISAYWDLL</sequence>
<dbReference type="RefSeq" id="XP_001590554.1">
    <property type="nucleotide sequence ID" value="XM_001590504.1"/>
</dbReference>
<accession>A7ESI9</accession>
<dbReference type="AlphaFoldDB" id="A7ESI9"/>
<protein>
    <submittedName>
        <fullName evidence="2">Uncharacterized protein</fullName>
    </submittedName>
</protein>
<dbReference type="Proteomes" id="UP000001312">
    <property type="component" value="Unassembled WGS sequence"/>
</dbReference>
<keyword evidence="1" id="KW-1133">Transmembrane helix</keyword>
<dbReference type="GeneID" id="5486828"/>